<protein>
    <submittedName>
        <fullName evidence="2">RimJ/RimL family protein N-acetyltransferase</fullName>
    </submittedName>
</protein>
<evidence type="ECO:0000313" key="3">
    <source>
        <dbReference type="Proteomes" id="UP000553766"/>
    </source>
</evidence>
<proteinExistence type="predicted"/>
<dbReference type="Pfam" id="PF13302">
    <property type="entry name" value="Acetyltransf_3"/>
    <property type="match status" value="1"/>
</dbReference>
<dbReference type="PANTHER" id="PTHR43792">
    <property type="entry name" value="GNAT FAMILY, PUTATIVE (AFU_ORTHOLOGUE AFUA_3G00765)-RELATED-RELATED"/>
    <property type="match status" value="1"/>
</dbReference>
<dbReference type="AlphaFoldDB" id="A0A840X198"/>
<reference evidence="2 3" key="1">
    <citation type="submission" date="2020-08" db="EMBL/GenBank/DDBJ databases">
        <title>Genomic Encyclopedia of Type Strains, Phase IV (KMG-IV): sequencing the most valuable type-strain genomes for metagenomic binning, comparative biology and taxonomic classification.</title>
        <authorList>
            <person name="Goeker M."/>
        </authorList>
    </citation>
    <scope>NUCLEOTIDE SEQUENCE [LARGE SCALE GENOMIC DNA]</scope>
    <source>
        <strain evidence="2 3">DSM 103377</strain>
    </source>
</reference>
<sequence>MIPTLHTDRLILRAPEARDFEVFAAFYGSDRSSFVGGPLTRSAAWRMLAMEAGHWQIAGFGRWILEAQDSGETVGLVGMFAPEGWPEREIGWDLFGHHTGKGYATEAALAARGYAYDTMGWDTAISLIAPANTASMAVASRLGAVYERDYQHETHGLLQLWRHPAPAQLATDTNHRRTA</sequence>
<dbReference type="InterPro" id="IPR051531">
    <property type="entry name" value="N-acetyltransferase"/>
</dbReference>
<dbReference type="RefSeq" id="WP_184013097.1">
    <property type="nucleotide sequence ID" value="NZ_JACIJS010000013.1"/>
</dbReference>
<organism evidence="2 3">
    <name type="scientific">Rubricella aquisinus</name>
    <dbReference type="NCBI Taxonomy" id="2028108"/>
    <lineage>
        <taxon>Bacteria</taxon>
        <taxon>Pseudomonadati</taxon>
        <taxon>Pseudomonadota</taxon>
        <taxon>Alphaproteobacteria</taxon>
        <taxon>Rhodobacterales</taxon>
        <taxon>Paracoccaceae</taxon>
        <taxon>Rubricella</taxon>
    </lineage>
</organism>
<dbReference type="Proteomes" id="UP000553766">
    <property type="component" value="Unassembled WGS sequence"/>
</dbReference>
<accession>A0A840X198</accession>
<dbReference type="Gene3D" id="3.40.630.30">
    <property type="match status" value="1"/>
</dbReference>
<dbReference type="GO" id="GO:0016747">
    <property type="term" value="F:acyltransferase activity, transferring groups other than amino-acyl groups"/>
    <property type="evidence" value="ECO:0007669"/>
    <property type="project" value="InterPro"/>
</dbReference>
<feature type="domain" description="N-acetyltransferase" evidence="1">
    <location>
        <begin position="9"/>
        <end position="144"/>
    </location>
</feature>
<gene>
    <name evidence="2" type="ORF">FHS89_003186</name>
</gene>
<dbReference type="PANTHER" id="PTHR43792:SF1">
    <property type="entry name" value="N-ACETYLTRANSFERASE DOMAIN-CONTAINING PROTEIN"/>
    <property type="match status" value="1"/>
</dbReference>
<evidence type="ECO:0000259" key="1">
    <source>
        <dbReference type="Pfam" id="PF13302"/>
    </source>
</evidence>
<comment type="caution">
    <text evidence="2">The sequence shown here is derived from an EMBL/GenBank/DDBJ whole genome shotgun (WGS) entry which is preliminary data.</text>
</comment>
<dbReference type="InterPro" id="IPR016181">
    <property type="entry name" value="Acyl_CoA_acyltransferase"/>
</dbReference>
<name>A0A840X198_9RHOB</name>
<dbReference type="InterPro" id="IPR000182">
    <property type="entry name" value="GNAT_dom"/>
</dbReference>
<evidence type="ECO:0000313" key="2">
    <source>
        <dbReference type="EMBL" id="MBB5517140.1"/>
    </source>
</evidence>
<keyword evidence="3" id="KW-1185">Reference proteome</keyword>
<keyword evidence="2" id="KW-0808">Transferase</keyword>
<dbReference type="EMBL" id="JACIJS010000013">
    <property type="protein sequence ID" value="MBB5517140.1"/>
    <property type="molecule type" value="Genomic_DNA"/>
</dbReference>
<dbReference type="SUPFAM" id="SSF55729">
    <property type="entry name" value="Acyl-CoA N-acyltransferases (Nat)"/>
    <property type="match status" value="1"/>
</dbReference>